<evidence type="ECO:0000256" key="4">
    <source>
        <dbReference type="ARBA" id="ARBA00023002"/>
    </source>
</evidence>
<feature type="region of interest" description="Disordered" evidence="6">
    <location>
        <begin position="625"/>
        <end position="651"/>
    </location>
</feature>
<evidence type="ECO:0000256" key="2">
    <source>
        <dbReference type="ARBA" id="ARBA00005189"/>
    </source>
</evidence>
<evidence type="ECO:0000313" key="11">
    <source>
        <dbReference type="Proteomes" id="UP001054889"/>
    </source>
</evidence>
<organism evidence="10 11">
    <name type="scientific">Eleusine coracana subsp. coracana</name>
    <dbReference type="NCBI Taxonomy" id="191504"/>
    <lineage>
        <taxon>Eukaryota</taxon>
        <taxon>Viridiplantae</taxon>
        <taxon>Streptophyta</taxon>
        <taxon>Embryophyta</taxon>
        <taxon>Tracheophyta</taxon>
        <taxon>Spermatophyta</taxon>
        <taxon>Magnoliopsida</taxon>
        <taxon>Liliopsida</taxon>
        <taxon>Poales</taxon>
        <taxon>Poaceae</taxon>
        <taxon>PACMAD clade</taxon>
        <taxon>Chloridoideae</taxon>
        <taxon>Cynodonteae</taxon>
        <taxon>Eleusininae</taxon>
        <taxon>Eleusine</taxon>
    </lineage>
</organism>
<feature type="domain" description="Fatty acid desaturase N-terminal" evidence="9">
    <location>
        <begin position="19"/>
        <end position="66"/>
    </location>
</feature>
<keyword evidence="7" id="KW-0812">Transmembrane</keyword>
<protein>
    <submittedName>
        <fullName evidence="10">Uncharacterized protein</fullName>
    </submittedName>
</protein>
<dbReference type="Pfam" id="PF00487">
    <property type="entry name" value="FA_desaturase"/>
    <property type="match status" value="1"/>
</dbReference>
<dbReference type="Proteomes" id="UP001054889">
    <property type="component" value="Unassembled WGS sequence"/>
</dbReference>
<gene>
    <name evidence="10" type="primary">gb29397</name>
    <name evidence="10" type="ORF">PR202_gb29397</name>
</gene>
<dbReference type="GO" id="GO:0016717">
    <property type="term" value="F:oxidoreductase activity, acting on paired donors, with oxidation of a pair of donors resulting in the reduction of molecular oxygen to two molecules of water"/>
    <property type="evidence" value="ECO:0007669"/>
    <property type="project" value="InterPro"/>
</dbReference>
<evidence type="ECO:0000256" key="7">
    <source>
        <dbReference type="SAM" id="Phobius"/>
    </source>
</evidence>
<comment type="pathway">
    <text evidence="2">Lipid metabolism.</text>
</comment>
<dbReference type="AlphaFoldDB" id="A0AAV5G074"/>
<dbReference type="EMBL" id="BQKI01000106">
    <property type="protein sequence ID" value="GJN40215.1"/>
    <property type="molecule type" value="Genomic_DNA"/>
</dbReference>
<feature type="compositionally biased region" description="Low complexity" evidence="6">
    <location>
        <begin position="387"/>
        <end position="405"/>
    </location>
</feature>
<feature type="transmembrane region" description="Helical" evidence="7">
    <location>
        <begin position="89"/>
        <end position="106"/>
    </location>
</feature>
<evidence type="ECO:0000313" key="10">
    <source>
        <dbReference type="EMBL" id="GJN40215.1"/>
    </source>
</evidence>
<comment type="subcellular location">
    <subcellularLocation>
        <location evidence="1">Membrane</location>
    </subcellularLocation>
</comment>
<name>A0AAV5G074_ELECO</name>
<evidence type="ECO:0000256" key="5">
    <source>
        <dbReference type="ARBA" id="ARBA00023136"/>
    </source>
</evidence>
<comment type="similarity">
    <text evidence="3">Belongs to the fatty acid desaturase type 1 family.</text>
</comment>
<reference evidence="10" key="1">
    <citation type="journal article" date="2018" name="DNA Res.">
        <title>Multiple hybrid de novo genome assembly of finger millet, an orphan allotetraploid crop.</title>
        <authorList>
            <person name="Hatakeyama M."/>
            <person name="Aluri S."/>
            <person name="Balachadran M.T."/>
            <person name="Sivarajan S.R."/>
            <person name="Patrignani A."/>
            <person name="Gruter S."/>
            <person name="Poveda L."/>
            <person name="Shimizu-Inatsugi R."/>
            <person name="Baeten J."/>
            <person name="Francoijs K.J."/>
            <person name="Nataraja K.N."/>
            <person name="Reddy Y.A.N."/>
            <person name="Phadnis S."/>
            <person name="Ravikumar R.L."/>
            <person name="Schlapbach R."/>
            <person name="Sreeman S.M."/>
            <person name="Shimizu K.K."/>
        </authorList>
    </citation>
    <scope>NUCLEOTIDE SEQUENCE</scope>
</reference>
<keyword evidence="4" id="KW-0560">Oxidoreductase</keyword>
<evidence type="ECO:0000259" key="8">
    <source>
        <dbReference type="Pfam" id="PF00487"/>
    </source>
</evidence>
<feature type="transmembrane region" description="Helical" evidence="7">
    <location>
        <begin position="55"/>
        <end position="77"/>
    </location>
</feature>
<feature type="transmembrane region" description="Helical" evidence="7">
    <location>
        <begin position="118"/>
        <end position="138"/>
    </location>
</feature>
<keyword evidence="5 7" id="KW-0472">Membrane</keyword>
<keyword evidence="7" id="KW-1133">Transmembrane helix</keyword>
<comment type="caution">
    <text evidence="10">The sequence shown here is derived from an EMBL/GenBank/DDBJ whole genome shotgun (WGS) entry which is preliminary data.</text>
</comment>
<dbReference type="GO" id="GO:0016020">
    <property type="term" value="C:membrane"/>
    <property type="evidence" value="ECO:0007669"/>
    <property type="project" value="UniProtKB-SubCell"/>
</dbReference>
<dbReference type="PANTHER" id="PTHR32100">
    <property type="entry name" value="OMEGA-6 FATTY ACID DESATURASE, CHLOROPLASTIC"/>
    <property type="match status" value="1"/>
</dbReference>
<keyword evidence="11" id="KW-1185">Reference proteome</keyword>
<dbReference type="InterPro" id="IPR005804">
    <property type="entry name" value="FA_desaturase_dom"/>
</dbReference>
<evidence type="ECO:0000259" key="9">
    <source>
        <dbReference type="Pfam" id="PF11960"/>
    </source>
</evidence>
<dbReference type="Pfam" id="PF11960">
    <property type="entry name" value="DUF3474"/>
    <property type="match status" value="1"/>
</dbReference>
<dbReference type="InterPro" id="IPR021863">
    <property type="entry name" value="FAS_N"/>
</dbReference>
<evidence type="ECO:0000256" key="3">
    <source>
        <dbReference type="ARBA" id="ARBA00009295"/>
    </source>
</evidence>
<evidence type="ECO:0000256" key="1">
    <source>
        <dbReference type="ARBA" id="ARBA00004370"/>
    </source>
</evidence>
<reference evidence="10" key="2">
    <citation type="submission" date="2021-12" db="EMBL/GenBank/DDBJ databases">
        <title>Resequencing data analysis of finger millet.</title>
        <authorList>
            <person name="Hatakeyama M."/>
            <person name="Aluri S."/>
            <person name="Balachadran M.T."/>
            <person name="Sivarajan S.R."/>
            <person name="Poveda L."/>
            <person name="Shimizu-Inatsugi R."/>
            <person name="Schlapbach R."/>
            <person name="Sreeman S.M."/>
            <person name="Shimizu K.K."/>
        </authorList>
    </citation>
    <scope>NUCLEOTIDE SEQUENCE</scope>
</reference>
<sequence>MPEKKRNKLKELVSSGGEAVLQRPPTCPPQFTLGQLRKAVPPHCFQRSLVKSSWYLVRDIILVLGLLYMALVGIPALPSAIQYMAAWPIYWITQGCVLFGVWLIAHECGHHAFSDFQLLNDIIGLVLHSLLLTPYFSWKYSHHRHHSNTGAKERDEVFVPKKKEQLAWYTPYVYRHNNPGARLVLLIVQLTAGWPMYLIFNTWGRQYPGFASHFNPYGPIYNDRERAQIIISDAGVLVMLFFLFKLTMMFSFGHVACLYGMPLLVKNAWLVLVTYLHHTHAALPHYDSSEWDWLRGALATMDRDYGSILDNVFHNITDTHLVHHLFPTIPHYHGLEATKAVRPILAEYYQYDSTPVIKAIWREVKQCIYVEPENNGKGVFCVSGDVTSSPSPASQSPTPAAQLSSVPGERHVSPVEDCSSPKGFPAPPAALDVEVEETFDFNAAAGLDAVVEEPIDCNTLVDPLPNEGVSIPIETPDPVASHVSPSIDDVPSVLTCFEINSVERSVEMAHFFYLLHTTEEEEPARSHAEQCVSENPSQLLKPCSEGSSRCRFEREPSVSDPEQVPSSPLTWLPAEDVLPTEPATGTDLDPGQPGLLVYSRRPRMTVPDPTSHQSAKDFINNITRPAPVVLPTPPVQRRRRPTALSTQAPRRSRRIAKLPPETNILAANTVCRRLGFLDDQQIVSEAAKDKYIRFFEKPLSREHVIALAALLGKEVPADTRAQSPPAVVAV</sequence>
<accession>A0AAV5G074</accession>
<dbReference type="CDD" id="cd03507">
    <property type="entry name" value="Delta12-FADS-like"/>
    <property type="match status" value="1"/>
</dbReference>
<dbReference type="InterPro" id="IPR012171">
    <property type="entry name" value="Fatty_acid_desaturase"/>
</dbReference>
<feature type="transmembrane region" description="Helical" evidence="7">
    <location>
        <begin position="234"/>
        <end position="261"/>
    </location>
</feature>
<proteinExistence type="inferred from homology"/>
<feature type="region of interest" description="Disordered" evidence="6">
    <location>
        <begin position="386"/>
        <end position="421"/>
    </location>
</feature>
<feature type="transmembrane region" description="Helical" evidence="7">
    <location>
        <begin position="180"/>
        <end position="200"/>
    </location>
</feature>
<evidence type="ECO:0000256" key="6">
    <source>
        <dbReference type="SAM" id="MobiDB-lite"/>
    </source>
</evidence>
<dbReference type="GO" id="GO:0006629">
    <property type="term" value="P:lipid metabolic process"/>
    <property type="evidence" value="ECO:0007669"/>
    <property type="project" value="InterPro"/>
</dbReference>
<feature type="domain" description="Fatty acid desaturase" evidence="8">
    <location>
        <begin position="86"/>
        <end position="351"/>
    </location>
</feature>